<feature type="signal peptide" evidence="1">
    <location>
        <begin position="1"/>
        <end position="24"/>
    </location>
</feature>
<evidence type="ECO:0000256" key="1">
    <source>
        <dbReference type="SAM" id="SignalP"/>
    </source>
</evidence>
<sequence length="89" mass="8837">MSRILAASALALSLVAGLPAAASAQSYNAPAGIPAVTAPGGLEGAAAVSNLQAYDGRSYQVRPGEVSVEGVYTTGSIRTPQAVRGRTAH</sequence>
<keyword evidence="1" id="KW-0732">Signal</keyword>
<evidence type="ECO:0000313" key="3">
    <source>
        <dbReference type="Proteomes" id="UP001055101"/>
    </source>
</evidence>
<organism evidence="2 3">
    <name type="scientific">Methylobacterium thuringiense</name>
    <dbReference type="NCBI Taxonomy" id="1003091"/>
    <lineage>
        <taxon>Bacteria</taxon>
        <taxon>Pseudomonadati</taxon>
        <taxon>Pseudomonadota</taxon>
        <taxon>Alphaproteobacteria</taxon>
        <taxon>Hyphomicrobiales</taxon>
        <taxon>Methylobacteriaceae</taxon>
        <taxon>Methylobacterium</taxon>
    </lineage>
</organism>
<comment type="caution">
    <text evidence="2">The sequence shown here is derived from an EMBL/GenBank/DDBJ whole genome shotgun (WGS) entry which is preliminary data.</text>
</comment>
<name>A0ABQ4TSX2_9HYPH</name>
<reference evidence="2" key="1">
    <citation type="journal article" date="2021" name="Front. Microbiol.">
        <title>Comprehensive Comparative Genomics and Phenotyping of Methylobacterium Species.</title>
        <authorList>
            <person name="Alessa O."/>
            <person name="Ogura Y."/>
            <person name="Fujitani Y."/>
            <person name="Takami H."/>
            <person name="Hayashi T."/>
            <person name="Sahin N."/>
            <person name="Tani A."/>
        </authorList>
    </citation>
    <scope>NUCLEOTIDE SEQUENCE</scope>
    <source>
        <strain evidence="2">DSM 23674</strain>
    </source>
</reference>
<gene>
    <name evidence="2" type="ORF">EKPJFOCH_3533</name>
</gene>
<feature type="chain" id="PRO_5046339235" evidence="1">
    <location>
        <begin position="25"/>
        <end position="89"/>
    </location>
</feature>
<protein>
    <submittedName>
        <fullName evidence="2">Uncharacterized protein</fullName>
    </submittedName>
</protein>
<proteinExistence type="predicted"/>
<dbReference type="EMBL" id="BPRA01000016">
    <property type="protein sequence ID" value="GJE57023.1"/>
    <property type="molecule type" value="Genomic_DNA"/>
</dbReference>
<dbReference type="RefSeq" id="WP_147816925.1">
    <property type="nucleotide sequence ID" value="NZ_BPRA01000016.1"/>
</dbReference>
<dbReference type="Proteomes" id="UP001055101">
    <property type="component" value="Unassembled WGS sequence"/>
</dbReference>
<accession>A0ABQ4TSX2</accession>
<reference evidence="2" key="2">
    <citation type="submission" date="2021-08" db="EMBL/GenBank/DDBJ databases">
        <authorList>
            <person name="Tani A."/>
            <person name="Ola A."/>
            <person name="Ogura Y."/>
            <person name="Katsura K."/>
            <person name="Hayashi T."/>
        </authorList>
    </citation>
    <scope>NUCLEOTIDE SEQUENCE</scope>
    <source>
        <strain evidence="2">DSM 23674</strain>
    </source>
</reference>
<evidence type="ECO:0000313" key="2">
    <source>
        <dbReference type="EMBL" id="GJE57023.1"/>
    </source>
</evidence>
<keyword evidence="3" id="KW-1185">Reference proteome</keyword>